<dbReference type="EMBL" id="JACCFL010000001">
    <property type="protein sequence ID" value="NYJ22560.1"/>
    <property type="molecule type" value="Genomic_DNA"/>
</dbReference>
<gene>
    <name evidence="2" type="ORF">HNR13_000847</name>
</gene>
<organism evidence="2 3">
    <name type="scientific">Leifsonia shinshuensis</name>
    <dbReference type="NCBI Taxonomy" id="150026"/>
    <lineage>
        <taxon>Bacteria</taxon>
        <taxon>Bacillati</taxon>
        <taxon>Actinomycetota</taxon>
        <taxon>Actinomycetes</taxon>
        <taxon>Micrococcales</taxon>
        <taxon>Microbacteriaceae</taxon>
        <taxon>Leifsonia</taxon>
    </lineage>
</organism>
<evidence type="ECO:0000313" key="2">
    <source>
        <dbReference type="EMBL" id="NYJ22560.1"/>
    </source>
</evidence>
<evidence type="ECO:0000313" key="3">
    <source>
        <dbReference type="Proteomes" id="UP000578352"/>
    </source>
</evidence>
<sequence>MENIPGQRPVEDAGLRYDRPMRTHSTPAPGARMLRVDRSALG</sequence>
<reference evidence="2 3" key="1">
    <citation type="submission" date="2020-07" db="EMBL/GenBank/DDBJ databases">
        <title>Sequencing the genomes of 1000 actinobacteria strains.</title>
        <authorList>
            <person name="Klenk H.-P."/>
        </authorList>
    </citation>
    <scope>NUCLEOTIDE SEQUENCE [LARGE SCALE GENOMIC DNA]</scope>
    <source>
        <strain evidence="2 3">DSM 15165</strain>
    </source>
</reference>
<proteinExistence type="predicted"/>
<name>A0A853CUT0_9MICO</name>
<comment type="caution">
    <text evidence="2">The sequence shown here is derived from an EMBL/GenBank/DDBJ whole genome shotgun (WGS) entry which is preliminary data.</text>
</comment>
<dbReference type="Proteomes" id="UP000578352">
    <property type="component" value="Unassembled WGS sequence"/>
</dbReference>
<feature type="compositionally biased region" description="Basic and acidic residues" evidence="1">
    <location>
        <begin position="9"/>
        <end position="21"/>
    </location>
</feature>
<dbReference type="AlphaFoldDB" id="A0A853CUT0"/>
<feature type="region of interest" description="Disordered" evidence="1">
    <location>
        <begin position="1"/>
        <end position="42"/>
    </location>
</feature>
<protein>
    <submittedName>
        <fullName evidence="2">Uncharacterized protein</fullName>
    </submittedName>
</protein>
<dbReference type="RefSeq" id="WP_281369271.1">
    <property type="nucleotide sequence ID" value="NZ_BAABEH010000001.1"/>
</dbReference>
<accession>A0A853CUT0</accession>
<evidence type="ECO:0000256" key="1">
    <source>
        <dbReference type="SAM" id="MobiDB-lite"/>
    </source>
</evidence>